<proteinExistence type="predicted"/>
<accession>A0A1W0WD49</accession>
<reference evidence="2" key="1">
    <citation type="submission" date="2017-01" db="EMBL/GenBank/DDBJ databases">
        <title>Comparative genomics of anhydrobiosis in the tardigrade Hypsibius dujardini.</title>
        <authorList>
            <person name="Yoshida Y."/>
            <person name="Koutsovoulos G."/>
            <person name="Laetsch D."/>
            <person name="Stevens L."/>
            <person name="Kumar S."/>
            <person name="Horikawa D."/>
            <person name="Ishino K."/>
            <person name="Komine S."/>
            <person name="Tomita M."/>
            <person name="Blaxter M."/>
            <person name="Arakawa K."/>
        </authorList>
    </citation>
    <scope>NUCLEOTIDE SEQUENCE [LARGE SCALE GENOMIC DNA]</scope>
    <source>
        <strain evidence="2">Z151</strain>
    </source>
</reference>
<keyword evidence="2" id="KW-1185">Reference proteome</keyword>
<gene>
    <name evidence="1" type="ORF">BV898_12648</name>
</gene>
<sequence>MLWNWNYQHDIVELQSEHSEMHAQQLFPVAVAISLRHHAMLIQHFARETLYRRCRAFPFYCFPPLLLSPSTAFPFYCFSPSTAAASAPAGSQFVRGVDVLGGGFGVEYEAGRPTCLSSHRRIIQFRCCWKSSQRV</sequence>
<organism evidence="1 2">
    <name type="scientific">Hypsibius exemplaris</name>
    <name type="common">Freshwater tardigrade</name>
    <dbReference type="NCBI Taxonomy" id="2072580"/>
    <lineage>
        <taxon>Eukaryota</taxon>
        <taxon>Metazoa</taxon>
        <taxon>Ecdysozoa</taxon>
        <taxon>Tardigrada</taxon>
        <taxon>Eutardigrada</taxon>
        <taxon>Parachela</taxon>
        <taxon>Hypsibioidea</taxon>
        <taxon>Hypsibiidae</taxon>
        <taxon>Hypsibius</taxon>
    </lineage>
</organism>
<evidence type="ECO:0000313" key="1">
    <source>
        <dbReference type="EMBL" id="OQV13108.1"/>
    </source>
</evidence>
<protein>
    <submittedName>
        <fullName evidence="1">Uncharacterized protein</fullName>
    </submittedName>
</protein>
<dbReference type="AlphaFoldDB" id="A0A1W0WD49"/>
<evidence type="ECO:0000313" key="2">
    <source>
        <dbReference type="Proteomes" id="UP000192578"/>
    </source>
</evidence>
<comment type="caution">
    <text evidence="1">The sequence shown here is derived from an EMBL/GenBank/DDBJ whole genome shotgun (WGS) entry which is preliminary data.</text>
</comment>
<dbReference type="Proteomes" id="UP000192578">
    <property type="component" value="Unassembled WGS sequence"/>
</dbReference>
<dbReference type="EMBL" id="MTYJ01000130">
    <property type="protein sequence ID" value="OQV13108.1"/>
    <property type="molecule type" value="Genomic_DNA"/>
</dbReference>
<name>A0A1W0WD49_HYPEX</name>